<proteinExistence type="predicted"/>
<name>A0A2T7NRT9_POMCA</name>
<organism evidence="1 2">
    <name type="scientific">Pomacea canaliculata</name>
    <name type="common">Golden apple snail</name>
    <dbReference type="NCBI Taxonomy" id="400727"/>
    <lineage>
        <taxon>Eukaryota</taxon>
        <taxon>Metazoa</taxon>
        <taxon>Spiralia</taxon>
        <taxon>Lophotrochozoa</taxon>
        <taxon>Mollusca</taxon>
        <taxon>Gastropoda</taxon>
        <taxon>Caenogastropoda</taxon>
        <taxon>Architaenioglossa</taxon>
        <taxon>Ampullarioidea</taxon>
        <taxon>Ampullariidae</taxon>
        <taxon>Pomacea</taxon>
    </lineage>
</organism>
<protein>
    <submittedName>
        <fullName evidence="1">Uncharacterized protein</fullName>
    </submittedName>
</protein>
<evidence type="ECO:0000313" key="1">
    <source>
        <dbReference type="EMBL" id="PVD23890.1"/>
    </source>
</evidence>
<comment type="caution">
    <text evidence="1">The sequence shown here is derived from an EMBL/GenBank/DDBJ whole genome shotgun (WGS) entry which is preliminary data.</text>
</comment>
<evidence type="ECO:0000313" key="2">
    <source>
        <dbReference type="Proteomes" id="UP000245119"/>
    </source>
</evidence>
<dbReference type="EMBL" id="PZQS01000010">
    <property type="protein sequence ID" value="PVD23890.1"/>
    <property type="molecule type" value="Genomic_DNA"/>
</dbReference>
<accession>A0A2T7NRT9</accession>
<dbReference type="Proteomes" id="UP000245119">
    <property type="component" value="Linkage Group LG10"/>
</dbReference>
<sequence>MGYRTLESIRPLGIGEQETFRFWTLRRDRFRWPRLHFQSPGDGLPTTVDVSGAWKGSGSVFSAGRQQPCESVTRSYNSYSRCCAAPAEAEELP</sequence>
<keyword evidence="2" id="KW-1185">Reference proteome</keyword>
<dbReference type="AlphaFoldDB" id="A0A2T7NRT9"/>
<reference evidence="1 2" key="1">
    <citation type="submission" date="2018-04" db="EMBL/GenBank/DDBJ databases">
        <title>The genome of golden apple snail Pomacea canaliculata provides insight into stress tolerance and invasive adaptation.</title>
        <authorList>
            <person name="Liu C."/>
            <person name="Liu B."/>
            <person name="Ren Y."/>
            <person name="Zhang Y."/>
            <person name="Wang H."/>
            <person name="Li S."/>
            <person name="Jiang F."/>
            <person name="Yin L."/>
            <person name="Zhang G."/>
            <person name="Qian W."/>
            <person name="Fan W."/>
        </authorList>
    </citation>
    <scope>NUCLEOTIDE SEQUENCE [LARGE SCALE GENOMIC DNA]</scope>
    <source>
        <strain evidence="1">SZHN2017</strain>
        <tissue evidence="1">Muscle</tissue>
    </source>
</reference>
<gene>
    <name evidence="1" type="ORF">C0Q70_17165</name>
</gene>